<evidence type="ECO:0000313" key="2">
    <source>
        <dbReference type="EMBL" id="KPG35473.1"/>
    </source>
</evidence>
<keyword evidence="4" id="KW-1185">Reference proteome</keyword>
<proteinExistence type="predicted"/>
<dbReference type="EMBL" id="LJFS01000007">
    <property type="protein sequence ID" value="KPG35473.1"/>
    <property type="molecule type" value="Genomic_DNA"/>
</dbReference>
<sequence length="64" mass="6596">MWGILYLFLILAGAQRIDLRTATSIVIFIGCFGYAIAHGADLLAGDANIGADLGDSVGSLTGQP</sequence>
<dbReference type="EMBL" id="LJFO01000001">
    <property type="protein sequence ID" value="KPG18260.1"/>
    <property type="molecule type" value="Genomic_DNA"/>
</dbReference>
<accession>A0A7V8LU57</accession>
<dbReference type="KEGG" id="miz:BAB75_24885"/>
<organism evidence="1 3">
    <name type="scientific">Mycobacteroides immunogenum</name>
    <dbReference type="NCBI Taxonomy" id="83262"/>
    <lineage>
        <taxon>Bacteria</taxon>
        <taxon>Bacillati</taxon>
        <taxon>Actinomycetota</taxon>
        <taxon>Actinomycetes</taxon>
        <taxon>Mycobacteriales</taxon>
        <taxon>Mycobacteriaceae</taxon>
        <taxon>Mycobacteroides</taxon>
    </lineage>
</organism>
<reference evidence="3 4" key="1">
    <citation type="submission" date="2015-09" db="EMBL/GenBank/DDBJ databases">
        <title>Genome Sequences of Mycobacterium immunogenum Isolates, Recuperated from a Chloraminated Drinking Water Distribution System Simulator Subjected to Episodes of Nitrification.</title>
        <authorList>
            <person name="Gomez-Alvarez V."/>
            <person name="Revetta R.P."/>
        </authorList>
    </citation>
    <scope>NUCLEOTIDE SEQUENCE [LARGE SCALE GENOMIC DNA]</scope>
    <source>
        <strain evidence="1 3">H008</strain>
        <strain evidence="2 4">H076</strain>
    </source>
</reference>
<comment type="caution">
    <text evidence="1">The sequence shown here is derived from an EMBL/GenBank/DDBJ whole genome shotgun (WGS) entry which is preliminary data.</text>
</comment>
<dbReference type="AlphaFoldDB" id="A0A7V8LU57"/>
<evidence type="ECO:0000313" key="1">
    <source>
        <dbReference type="EMBL" id="KPG18260.1"/>
    </source>
</evidence>
<dbReference type="Proteomes" id="UP000037843">
    <property type="component" value="Unassembled WGS sequence"/>
</dbReference>
<gene>
    <name evidence="1" type="ORF">AN908_03155</name>
    <name evidence="2" type="ORF">AN912_07725</name>
</gene>
<evidence type="ECO:0000313" key="3">
    <source>
        <dbReference type="Proteomes" id="UP000037843"/>
    </source>
</evidence>
<dbReference type="Proteomes" id="UP000037962">
    <property type="component" value="Unassembled WGS sequence"/>
</dbReference>
<evidence type="ECO:0000313" key="4">
    <source>
        <dbReference type="Proteomes" id="UP000037962"/>
    </source>
</evidence>
<name>A0A7V8LU57_9MYCO</name>
<protein>
    <submittedName>
        <fullName evidence="1">Uncharacterized protein</fullName>
    </submittedName>
</protein>